<organism evidence="2">
    <name type="scientific">Haptolina ericina</name>
    <dbReference type="NCBI Taxonomy" id="156174"/>
    <lineage>
        <taxon>Eukaryota</taxon>
        <taxon>Haptista</taxon>
        <taxon>Haptophyta</taxon>
        <taxon>Prymnesiophyceae</taxon>
        <taxon>Prymnesiales</taxon>
        <taxon>Prymnesiaceae</taxon>
        <taxon>Haptolina</taxon>
    </lineage>
</organism>
<protein>
    <submittedName>
        <fullName evidence="2">Uncharacterized protein</fullName>
    </submittedName>
</protein>
<dbReference type="AlphaFoldDB" id="A0A7S3AG44"/>
<evidence type="ECO:0000256" key="1">
    <source>
        <dbReference type="SAM" id="MobiDB-lite"/>
    </source>
</evidence>
<accession>A0A7S3AG44</accession>
<dbReference type="EMBL" id="HBHX01006337">
    <property type="protein sequence ID" value="CAE0102811.1"/>
    <property type="molecule type" value="Transcribed_RNA"/>
</dbReference>
<feature type="region of interest" description="Disordered" evidence="1">
    <location>
        <begin position="1"/>
        <end position="23"/>
    </location>
</feature>
<evidence type="ECO:0000313" key="2">
    <source>
        <dbReference type="EMBL" id="CAE0102811.1"/>
    </source>
</evidence>
<reference evidence="2" key="1">
    <citation type="submission" date="2021-01" db="EMBL/GenBank/DDBJ databases">
        <authorList>
            <person name="Corre E."/>
            <person name="Pelletier E."/>
            <person name="Niang G."/>
            <person name="Scheremetjew M."/>
            <person name="Finn R."/>
            <person name="Kale V."/>
            <person name="Holt S."/>
            <person name="Cochrane G."/>
            <person name="Meng A."/>
            <person name="Brown T."/>
            <person name="Cohen L."/>
        </authorList>
    </citation>
    <scope>NUCLEOTIDE SEQUENCE</scope>
    <source>
        <strain evidence="2">CCMP281</strain>
    </source>
</reference>
<sequence>MGTMAPLKPRAYPVTSSEPFNGLDRHHADVARLNERIRLAEAELTPDQLPFPKPSTAILFDRNLDVLGPYSRAGSAEKLEANTPGELEACSYRSWSEDATPERTSPFDAWTSYREDDDRPAVQRRLVVDDEHAGGIDLLDRAPTSAKTTMIGAAHTYAVAAREPFFHPPDARTVICSNTESPWGCLDWGLCWLHGLIKGMAEHLQRQRLSGMQFAEVTPYVHTTPYLVRMHESSPRFA</sequence>
<name>A0A7S3AG44_9EUKA</name>
<proteinExistence type="predicted"/>
<gene>
    <name evidence="2" type="ORF">HERI1096_LOCUS3469</name>
</gene>